<gene>
    <name evidence="4" type="ORF">AaeL_AAEL007913</name>
</gene>
<dbReference type="GO" id="GO:0008146">
    <property type="term" value="F:sulfotransferase activity"/>
    <property type="evidence" value="ECO:0007669"/>
    <property type="project" value="InterPro"/>
</dbReference>
<dbReference type="VEuPathDB" id="VectorBase:AAEL007913"/>
<dbReference type="OrthoDB" id="205623at2759"/>
<feature type="non-terminal residue" evidence="4">
    <location>
        <position position="280"/>
    </location>
</feature>
<evidence type="ECO:0000313" key="5">
    <source>
        <dbReference type="Proteomes" id="UP000682892"/>
    </source>
</evidence>
<dbReference type="PANTHER" id="PTHR11783">
    <property type="entry name" value="SULFOTRANSFERASE SULT"/>
    <property type="match status" value="1"/>
</dbReference>
<reference evidence="4" key="1">
    <citation type="submission" date="2005-10" db="EMBL/GenBank/DDBJ databases">
        <authorList>
            <person name="Loftus B.J."/>
            <person name="Nene V.M."/>
            <person name="Hannick L.I."/>
            <person name="Bidwell S."/>
            <person name="Haas B."/>
            <person name="Amedeo P."/>
            <person name="Orvis J."/>
            <person name="Wortman J.R."/>
            <person name="White O.R."/>
            <person name="Salzberg S."/>
            <person name="Shumway M."/>
            <person name="Koo H."/>
            <person name="Zhao Y."/>
            <person name="Holmes M."/>
            <person name="Miller J."/>
            <person name="Schatz M."/>
            <person name="Pop M."/>
            <person name="Pai G."/>
            <person name="Utterback T."/>
            <person name="Rogers Y.-H."/>
            <person name="Kravitz S."/>
            <person name="Fraser C.M."/>
        </authorList>
    </citation>
    <scope>NUCLEOTIDE SEQUENCE</scope>
    <source>
        <strain evidence="4">Liverpool</strain>
    </source>
</reference>
<dbReference type="Pfam" id="PF00685">
    <property type="entry name" value="Sulfotransfer_1"/>
    <property type="match status" value="1"/>
</dbReference>
<name>Q170I3_AEDAE</name>
<dbReference type="OMA" id="MVRAKEC"/>
<dbReference type="KEGG" id="aag:5569761"/>
<evidence type="ECO:0000256" key="2">
    <source>
        <dbReference type="ARBA" id="ARBA00022679"/>
    </source>
</evidence>
<dbReference type="AlphaFoldDB" id="Q170I3"/>
<reference evidence="4" key="2">
    <citation type="journal article" date="2007" name="Science">
        <title>Genome sequence of Aedes aegypti, a major arbovirus vector.</title>
        <authorList>
            <person name="Nene V."/>
            <person name="Wortman J.R."/>
            <person name="Lawson D."/>
            <person name="Haas B."/>
            <person name="Kodira C."/>
            <person name="Tu Z.J."/>
            <person name="Loftus B."/>
            <person name="Xi Z."/>
            <person name="Megy K."/>
            <person name="Grabherr M."/>
            <person name="Ren Q."/>
            <person name="Zdobnov E.M."/>
            <person name="Lobo N.F."/>
            <person name="Campbell K.S."/>
            <person name="Brown S.E."/>
            <person name="Bonaldo M.F."/>
            <person name="Zhu J."/>
            <person name="Sinkins S.P."/>
            <person name="Hogenkamp D.G."/>
            <person name="Amedeo P."/>
            <person name="Arensburger P."/>
            <person name="Atkinson P.W."/>
            <person name="Bidwell S."/>
            <person name="Biedler J."/>
            <person name="Birney E."/>
            <person name="Bruggner R.V."/>
            <person name="Costas J."/>
            <person name="Coy M.R."/>
            <person name="Crabtree J."/>
            <person name="Crawford M."/>
            <person name="Debruyn B."/>
            <person name="Decaprio D."/>
            <person name="Eiglmeier K."/>
            <person name="Eisenstadt E."/>
            <person name="El-Dorry H."/>
            <person name="Gelbart W.M."/>
            <person name="Gomes S.L."/>
            <person name="Hammond M."/>
            <person name="Hannick L.I."/>
            <person name="Hogan J.R."/>
            <person name="Holmes M.H."/>
            <person name="Jaffe D."/>
            <person name="Johnston J.S."/>
            <person name="Kennedy R.C."/>
            <person name="Koo H."/>
            <person name="Kravitz S."/>
            <person name="Kriventseva E.V."/>
            <person name="Kulp D."/>
            <person name="Labutti K."/>
            <person name="Lee E."/>
            <person name="Li S."/>
            <person name="Lovin D.D."/>
            <person name="Mao C."/>
            <person name="Mauceli E."/>
            <person name="Menck C.F."/>
            <person name="Miller J.R."/>
            <person name="Montgomery P."/>
            <person name="Mori A."/>
            <person name="Nascimento A.L."/>
            <person name="Naveira H.F."/>
            <person name="Nusbaum C."/>
            <person name="O'leary S."/>
            <person name="Orvis J."/>
            <person name="Pertea M."/>
            <person name="Quesneville H."/>
            <person name="Reidenbach K.R."/>
            <person name="Rogers Y.H."/>
            <person name="Roth C.W."/>
            <person name="Schneider J.R."/>
            <person name="Schatz M."/>
            <person name="Shumway M."/>
            <person name="Stanke M."/>
            <person name="Stinson E.O."/>
            <person name="Tubio J.M."/>
            <person name="Vanzee J.P."/>
            <person name="Verjovski-Almeida S."/>
            <person name="Werner D."/>
            <person name="White O."/>
            <person name="Wyder S."/>
            <person name="Zeng Q."/>
            <person name="Zhao Q."/>
            <person name="Zhao Y."/>
            <person name="Hill C.A."/>
            <person name="Raikhel A.S."/>
            <person name="Soares M.B."/>
            <person name="Knudson D.L."/>
            <person name="Lee N.H."/>
            <person name="Galagan J."/>
            <person name="Salzberg S.L."/>
            <person name="Paulsen I.T."/>
            <person name="Dimopoulos G."/>
            <person name="Collins F.H."/>
            <person name="Birren B."/>
            <person name="Fraser-Liggett C.M."/>
            <person name="Severson D.W."/>
        </authorList>
    </citation>
    <scope>NUCLEOTIDE SEQUENCE [LARGE SCALE GENOMIC DNA]</scope>
    <source>
        <strain evidence="4">Liverpool</strain>
    </source>
</reference>
<dbReference type="eggNOG" id="KOG1584">
    <property type="taxonomic scope" value="Eukaryota"/>
</dbReference>
<dbReference type="PaxDb" id="7159-AAEL007913-PA"/>
<organism evidence="4 5">
    <name type="scientific">Aedes aegypti</name>
    <name type="common">Yellowfever mosquito</name>
    <name type="synonym">Culex aegypti</name>
    <dbReference type="NCBI Taxonomy" id="7159"/>
    <lineage>
        <taxon>Eukaryota</taxon>
        <taxon>Metazoa</taxon>
        <taxon>Ecdysozoa</taxon>
        <taxon>Arthropoda</taxon>
        <taxon>Hexapoda</taxon>
        <taxon>Insecta</taxon>
        <taxon>Pterygota</taxon>
        <taxon>Neoptera</taxon>
        <taxon>Endopterygota</taxon>
        <taxon>Diptera</taxon>
        <taxon>Nematocera</taxon>
        <taxon>Culicoidea</taxon>
        <taxon>Culicidae</taxon>
        <taxon>Culicinae</taxon>
        <taxon>Aedini</taxon>
        <taxon>Aedes</taxon>
        <taxon>Stegomyia</taxon>
    </lineage>
</organism>
<dbReference type="PhylomeDB" id="Q170I3"/>
<proteinExistence type="inferred from homology"/>
<dbReference type="Proteomes" id="UP000682892">
    <property type="component" value="Chromosome 3"/>
</dbReference>
<dbReference type="EMBL" id="CH477473">
    <property type="protein sequence ID" value="EAT40359.1"/>
    <property type="molecule type" value="Genomic_DNA"/>
</dbReference>
<dbReference type="Gene3D" id="3.40.50.300">
    <property type="entry name" value="P-loop containing nucleotide triphosphate hydrolases"/>
    <property type="match status" value="1"/>
</dbReference>
<protein>
    <submittedName>
        <fullName evidence="4">AAEL007913-PA</fullName>
    </submittedName>
</protein>
<accession>Q170I3</accession>
<comment type="similarity">
    <text evidence="1">Belongs to the sulfotransferase 1 family.</text>
</comment>
<dbReference type="SUPFAM" id="SSF52540">
    <property type="entry name" value="P-loop containing nucleoside triphosphate hydrolases"/>
    <property type="match status" value="1"/>
</dbReference>
<dbReference type="InterPro" id="IPR027417">
    <property type="entry name" value="P-loop_NTPase"/>
</dbReference>
<evidence type="ECO:0000259" key="3">
    <source>
        <dbReference type="Pfam" id="PF00685"/>
    </source>
</evidence>
<reference evidence="4" key="3">
    <citation type="submission" date="2012-09" db="EMBL/GenBank/DDBJ databases">
        <authorList>
            <consortium name="VectorBase"/>
        </authorList>
    </citation>
    <scope>NUCLEOTIDE SEQUENCE</scope>
    <source>
        <strain evidence="4">Liverpool</strain>
    </source>
</reference>
<evidence type="ECO:0000313" key="4">
    <source>
        <dbReference type="EMBL" id="EAT40359.1"/>
    </source>
</evidence>
<keyword evidence="2" id="KW-0808">Transferase</keyword>
<dbReference type="HOGENOM" id="CLU_027239_1_1_1"/>
<evidence type="ECO:0000256" key="1">
    <source>
        <dbReference type="ARBA" id="ARBA00005771"/>
    </source>
</evidence>
<dbReference type="STRING" id="7159.Q170I3"/>
<sequence>KFLFVNRFKHYEDELNNFIVKPDDVWVASYPKSGTTWCQEMVWLICNNFNYDMARSHSLRTRFPFLDVSLIHDLPDGKSSFETVKNISSPRFIKTHLPVSLLPKHYWSVLPKTIYIHRNVKSVAVSYYHHSKNYFYRGTKEQFVRSFMKNLQFYSPIHKHVIGYHSLTGLDNILYLKYEDMKQDLKKELNKVCSFFGITCDDDQMDLLCKHLSFDSMKDNVACNYEDENDATWKTKDPDERFIRRGEVDSWKTELSSKLCQDLDDWNEEFTTEMSKHLKE</sequence>
<dbReference type="InterPro" id="IPR000863">
    <property type="entry name" value="Sulfotransferase_dom"/>
</dbReference>
<feature type="domain" description="Sulfotransferase" evidence="3">
    <location>
        <begin position="22"/>
        <end position="270"/>
    </location>
</feature>